<dbReference type="EMBL" id="ANIY01003517">
    <property type="protein sequence ID" value="ETP35162.1"/>
    <property type="molecule type" value="Genomic_DNA"/>
</dbReference>
<gene>
    <name evidence="2" type="ORF">F442_16618</name>
</gene>
<sequence length="960" mass="106936">MEMPIPHLALDEGPYDDLLSDSDSGEEDQVDETTEEAARWKFIKPPDVQLNVDNTDAFLLSKARLETARVMQRVLSRVFGAQGGHSSQVATVDVLKLWLDQNVLNIVQQHINANLDAKDFISVPELFGFIEVELWLSFCGISPTTFYSKDYRDLYPPAKQAMRSRRYRSILNALGTKSGQIATSEEFWNAPFEADRSLSHAMDALRRVCSEIGFVSEVSIASLDDDLLRLRSRSVEDIGLTRVRNPKKGFGPVHHGVVSLVTGLYLSGHIASRGETLGEVLKLMMRSLCGVSTDSQIDLSGVLFALDRGYQSKAVNQHIIECGGSVIGTHKRVQAFPFTYGKPAQKSQKLINEVGSMSTNWASYKCAGRAGSDTSSNHMHALAFRSGLGKIVLCSTSDKEAGPGKWSYVPRNRNDKANNDSDAFTAFETRVKLLTELQRTPDWFLMRQFRITGLVAIKLLRSIAQQPCQPRDEGDGQVDIYHVLAGMSTVQLVLQILDFPVAAEEEQRDNDGPVRRPLTSDDLLNKKGNELKQMCHDRGLPAYGTIAVLKERLMGQNTASSRAKTPEQPTSVAATLLQAWFLSPKSSTDMKIGTKNEDNISTHVAAFFAAHSALRVRQTKSYGLLAKSDQSYLAFSPDDVADVVDNTESFYAILEYKTRTKSSTAAAEKEISAKHGMFTSIRLDTGSNGKQFRRLVPDQAHRSQILHNIIIASLRNGFLVYASKTTILRVVHVIISEDVAEAYLLALSTIKDKCLSWIYSPDTPLPNFSAEELGHCVDTATLKQHLSLWRALTTKVETRGRPLPAAHQIVPTVIAKWNRVKGGIDVYSRYLKNVKARHAHLAPLAVIWLRILMTLAYNAYQTTQLLEKCRNSTLHSFCRNAAAALPEIYGTEINKATSSEEEDDKSSDGALRDALKVLSPSKRSFSYNKRKHFEVDPEWRRIRLSKRKEHSTVKHESGSY</sequence>
<feature type="non-terminal residue" evidence="2">
    <location>
        <position position="960"/>
    </location>
</feature>
<feature type="compositionally biased region" description="Acidic residues" evidence="1">
    <location>
        <begin position="13"/>
        <end position="34"/>
    </location>
</feature>
<comment type="caution">
    <text evidence="2">The sequence shown here is derived from an EMBL/GenBank/DDBJ whole genome shotgun (WGS) entry which is preliminary data.</text>
</comment>
<evidence type="ECO:0008006" key="4">
    <source>
        <dbReference type="Google" id="ProtNLM"/>
    </source>
</evidence>
<reference evidence="2 3" key="1">
    <citation type="submission" date="2013-11" db="EMBL/GenBank/DDBJ databases">
        <title>The Genome Sequence of Phytophthora parasitica P10297.</title>
        <authorList>
            <consortium name="The Broad Institute Genomics Platform"/>
            <person name="Russ C."/>
            <person name="Tyler B."/>
            <person name="Panabieres F."/>
            <person name="Shan W."/>
            <person name="Tripathy S."/>
            <person name="Grunwald N."/>
            <person name="Machado M."/>
            <person name="Johnson C.S."/>
            <person name="Walker B."/>
            <person name="Young S.K."/>
            <person name="Zeng Q."/>
            <person name="Gargeya S."/>
            <person name="Fitzgerald M."/>
            <person name="Haas B."/>
            <person name="Abouelleil A."/>
            <person name="Allen A.W."/>
            <person name="Alvarado L."/>
            <person name="Arachchi H.M."/>
            <person name="Berlin A.M."/>
            <person name="Chapman S.B."/>
            <person name="Gainer-Dewar J."/>
            <person name="Goldberg J."/>
            <person name="Griggs A."/>
            <person name="Gujja S."/>
            <person name="Hansen M."/>
            <person name="Howarth C."/>
            <person name="Imamovic A."/>
            <person name="Ireland A."/>
            <person name="Larimer J."/>
            <person name="McCowan C."/>
            <person name="Murphy C."/>
            <person name="Pearson M."/>
            <person name="Poon T.W."/>
            <person name="Priest M."/>
            <person name="Roberts A."/>
            <person name="Saif S."/>
            <person name="Shea T."/>
            <person name="Sisk P."/>
            <person name="Sykes S."/>
            <person name="Wortman J."/>
            <person name="Nusbaum C."/>
            <person name="Birren B."/>
        </authorList>
    </citation>
    <scope>NUCLEOTIDE SEQUENCE [LARGE SCALE GENOMIC DNA]</scope>
    <source>
        <strain evidence="2 3">P10297</strain>
    </source>
</reference>
<dbReference type="Gene3D" id="3.90.320.10">
    <property type="match status" value="1"/>
</dbReference>
<dbReference type="InterPro" id="IPR011604">
    <property type="entry name" value="PDDEXK-like_dom_sf"/>
</dbReference>
<dbReference type="OrthoDB" id="129165at2759"/>
<organism evidence="2 3">
    <name type="scientific">Phytophthora nicotianae P10297</name>
    <dbReference type="NCBI Taxonomy" id="1317064"/>
    <lineage>
        <taxon>Eukaryota</taxon>
        <taxon>Sar</taxon>
        <taxon>Stramenopiles</taxon>
        <taxon>Oomycota</taxon>
        <taxon>Peronosporomycetes</taxon>
        <taxon>Peronosporales</taxon>
        <taxon>Peronosporaceae</taxon>
        <taxon>Phytophthora</taxon>
    </lineage>
</organism>
<dbReference type="AlphaFoldDB" id="W2YK35"/>
<evidence type="ECO:0000256" key="1">
    <source>
        <dbReference type="SAM" id="MobiDB-lite"/>
    </source>
</evidence>
<dbReference type="Proteomes" id="UP000018948">
    <property type="component" value="Unassembled WGS sequence"/>
</dbReference>
<evidence type="ECO:0000313" key="2">
    <source>
        <dbReference type="EMBL" id="ETP35162.1"/>
    </source>
</evidence>
<name>W2YK35_PHYNI</name>
<evidence type="ECO:0000313" key="3">
    <source>
        <dbReference type="Proteomes" id="UP000018948"/>
    </source>
</evidence>
<feature type="region of interest" description="Disordered" evidence="1">
    <location>
        <begin position="1"/>
        <end position="34"/>
    </location>
</feature>
<proteinExistence type="predicted"/>
<accession>W2YK35</accession>
<protein>
    <recommendedName>
        <fullName evidence="4">SAP domain-containing protein</fullName>
    </recommendedName>
</protein>